<evidence type="ECO:0000313" key="4">
    <source>
        <dbReference type="EMBL" id="KGO90998.1"/>
    </source>
</evidence>
<evidence type="ECO:0000259" key="3">
    <source>
        <dbReference type="Pfam" id="PF18962"/>
    </source>
</evidence>
<dbReference type="eggNOG" id="COG1470">
    <property type="taxonomic scope" value="Bacteria"/>
</dbReference>
<dbReference type="STRING" id="1121898.GCA_000422725_03933"/>
<dbReference type="Gene3D" id="2.130.10.10">
    <property type="entry name" value="YVTN repeat-like/Quinoprotein amine dehydrogenase"/>
    <property type="match status" value="1"/>
</dbReference>
<dbReference type="NCBIfam" id="TIGR04183">
    <property type="entry name" value="Por_Secre_tail"/>
    <property type="match status" value="1"/>
</dbReference>
<gene>
    <name evidence="4" type="ORF">Q766_20390</name>
</gene>
<keyword evidence="5" id="KW-1185">Reference proteome</keyword>
<proteinExistence type="predicted"/>
<dbReference type="EMBL" id="JRLY01000030">
    <property type="protein sequence ID" value="KGO90998.1"/>
    <property type="molecule type" value="Genomic_DNA"/>
</dbReference>
<dbReference type="SUPFAM" id="SSF50969">
    <property type="entry name" value="YVTN repeat-like/Quinoprotein amine dehydrogenase"/>
    <property type="match status" value="1"/>
</dbReference>
<accession>A0A0A2MHQ5</accession>
<dbReference type="OrthoDB" id="5500612at2"/>
<evidence type="ECO:0000256" key="2">
    <source>
        <dbReference type="SAM" id="SignalP"/>
    </source>
</evidence>
<dbReference type="RefSeq" id="WP_026993343.1">
    <property type="nucleotide sequence ID" value="NZ_JRLY01000030.1"/>
</dbReference>
<organism evidence="4 5">
    <name type="scientific">Flavobacterium subsaxonicum WB 4.1-42 = DSM 21790</name>
    <dbReference type="NCBI Taxonomy" id="1121898"/>
    <lineage>
        <taxon>Bacteria</taxon>
        <taxon>Pseudomonadati</taxon>
        <taxon>Bacteroidota</taxon>
        <taxon>Flavobacteriia</taxon>
        <taxon>Flavobacteriales</taxon>
        <taxon>Flavobacteriaceae</taxon>
        <taxon>Flavobacterium</taxon>
    </lineage>
</organism>
<dbReference type="Proteomes" id="UP000030111">
    <property type="component" value="Unassembled WGS sequence"/>
</dbReference>
<dbReference type="InterPro" id="IPR011044">
    <property type="entry name" value="Quino_amine_DH_bsu"/>
</dbReference>
<reference evidence="4 5" key="1">
    <citation type="submission" date="2013-09" db="EMBL/GenBank/DDBJ databases">
        <authorList>
            <person name="Zeng Z."/>
            <person name="Chen C."/>
        </authorList>
    </citation>
    <scope>NUCLEOTIDE SEQUENCE [LARGE SCALE GENOMIC DNA]</scope>
    <source>
        <strain evidence="4 5">WB 4.1-42</strain>
    </source>
</reference>
<evidence type="ECO:0000313" key="5">
    <source>
        <dbReference type="Proteomes" id="UP000030111"/>
    </source>
</evidence>
<feature type="signal peptide" evidence="2">
    <location>
        <begin position="1"/>
        <end position="19"/>
    </location>
</feature>
<feature type="domain" description="Secretion system C-terminal sorting" evidence="3">
    <location>
        <begin position="357"/>
        <end position="419"/>
    </location>
</feature>
<dbReference type="AlphaFoldDB" id="A0A0A2MHQ5"/>
<name>A0A0A2MHQ5_9FLAO</name>
<keyword evidence="1 2" id="KW-0732">Signal</keyword>
<dbReference type="Pfam" id="PF18962">
    <property type="entry name" value="Por_Secre_tail"/>
    <property type="match status" value="1"/>
</dbReference>
<feature type="chain" id="PRO_5002003219" description="Secretion system C-terminal sorting domain-containing protein" evidence="2">
    <location>
        <begin position="20"/>
        <end position="430"/>
    </location>
</feature>
<dbReference type="InterPro" id="IPR015943">
    <property type="entry name" value="WD40/YVTN_repeat-like_dom_sf"/>
</dbReference>
<comment type="caution">
    <text evidence="4">The sequence shown here is derived from an EMBL/GenBank/DDBJ whole genome shotgun (WGS) entry which is preliminary data.</text>
</comment>
<protein>
    <recommendedName>
        <fullName evidence="3">Secretion system C-terminal sorting domain-containing protein</fullName>
    </recommendedName>
</protein>
<sequence length="430" mass="44947">MKKLLLIGVALLGLQNLVAQQKTFELDVVAEGNFGTPNGDVFHLSNATGTVVQQGPMYQNANTGATGFDVLQDYEVIGSKAVFLSKGVSYSVVVANYPSFETVHTFTAIGAPQTLVTGGTDKAYVSVSNPTAVYQIDLATNTATPVNDANSEISSYSNYMLYANGFVYVAMPSKLVKINPATNTVVSAIATQVGGINGLEYDADSNTVWVLGDTALQAIADDTDVTAAPITLTGVTNAGYLRFANNVLYFLSGKTVYAFSTENQTAPASAIYTSTLTGTWDFAYGKGFDVDETSGDFVIGTAGAFAGPSTYEIVDGTTLQVLASGTIPGCMGANEFALKTQVPLSIANPAQAQFSAYPNPASDRLTFAPKTDGAYSVSLYNALGAQVRTLQATGQAVINVSDLPTGVYFAKLSYNGASNQGGVQKIMIAR</sequence>
<evidence type="ECO:0000256" key="1">
    <source>
        <dbReference type="ARBA" id="ARBA00022729"/>
    </source>
</evidence>
<dbReference type="InterPro" id="IPR026444">
    <property type="entry name" value="Secre_tail"/>
</dbReference>